<dbReference type="EMBL" id="SJPH01000009">
    <property type="protein sequence ID" value="TWT41339.1"/>
    <property type="molecule type" value="Genomic_DNA"/>
</dbReference>
<dbReference type="Gene3D" id="1.10.150.130">
    <property type="match status" value="1"/>
</dbReference>
<accession>A0A5C5VUL3</accession>
<keyword evidence="4" id="KW-0233">DNA recombination</keyword>
<keyword evidence="9" id="KW-1185">Reference proteome</keyword>
<feature type="domain" description="Tyr recombinase" evidence="6">
    <location>
        <begin position="119"/>
        <end position="332"/>
    </location>
</feature>
<evidence type="ECO:0000256" key="4">
    <source>
        <dbReference type="ARBA" id="ARBA00023172"/>
    </source>
</evidence>
<dbReference type="PANTHER" id="PTHR30349">
    <property type="entry name" value="PHAGE INTEGRASE-RELATED"/>
    <property type="match status" value="1"/>
</dbReference>
<reference evidence="8 9" key="1">
    <citation type="submission" date="2019-02" db="EMBL/GenBank/DDBJ databases">
        <title>Deep-cultivation of Planctomycetes and their phenomic and genomic characterization uncovers novel biology.</title>
        <authorList>
            <person name="Wiegand S."/>
            <person name="Jogler M."/>
            <person name="Boedeker C."/>
            <person name="Pinto D."/>
            <person name="Vollmers J."/>
            <person name="Rivas-Marin E."/>
            <person name="Kohn T."/>
            <person name="Peeters S.H."/>
            <person name="Heuer A."/>
            <person name="Rast P."/>
            <person name="Oberbeckmann S."/>
            <person name="Bunk B."/>
            <person name="Jeske O."/>
            <person name="Meyerdierks A."/>
            <person name="Storesund J.E."/>
            <person name="Kallscheuer N."/>
            <person name="Luecker S."/>
            <person name="Lage O.M."/>
            <person name="Pohl T."/>
            <person name="Merkel B.J."/>
            <person name="Hornburger P."/>
            <person name="Mueller R.-W."/>
            <person name="Bruemmer F."/>
            <person name="Labrenz M."/>
            <person name="Spormann A.M."/>
            <person name="Op Den Camp H."/>
            <person name="Overmann J."/>
            <person name="Amann R."/>
            <person name="Jetten M.S.M."/>
            <person name="Mascher T."/>
            <person name="Medema M.H."/>
            <person name="Devos D.P."/>
            <person name="Kaster A.-K."/>
            <person name="Ovreas L."/>
            <person name="Rohde M."/>
            <person name="Galperin M.Y."/>
            <person name="Jogler C."/>
        </authorList>
    </citation>
    <scope>NUCLEOTIDE SEQUENCE [LARGE SCALE GENOMIC DNA]</scope>
    <source>
        <strain evidence="8 9">Pla111</strain>
    </source>
</reference>
<dbReference type="SUPFAM" id="SSF56349">
    <property type="entry name" value="DNA breaking-rejoining enzymes"/>
    <property type="match status" value="1"/>
</dbReference>
<keyword evidence="2" id="KW-0229">DNA integration</keyword>
<dbReference type="Proteomes" id="UP000318995">
    <property type="component" value="Unassembled WGS sequence"/>
</dbReference>
<dbReference type="GO" id="GO:0015074">
    <property type="term" value="P:DNA integration"/>
    <property type="evidence" value="ECO:0007669"/>
    <property type="project" value="UniProtKB-KW"/>
</dbReference>
<dbReference type="NCBIfam" id="TIGR02249">
    <property type="entry name" value="integrase_gron"/>
    <property type="match status" value="1"/>
</dbReference>
<evidence type="ECO:0000313" key="9">
    <source>
        <dbReference type="Proteomes" id="UP000318995"/>
    </source>
</evidence>
<evidence type="ECO:0000259" key="7">
    <source>
        <dbReference type="PROSITE" id="PS51900"/>
    </source>
</evidence>
<dbReference type="PROSITE" id="PS51900">
    <property type="entry name" value="CB"/>
    <property type="match status" value="1"/>
</dbReference>
<dbReference type="Gene3D" id="1.10.443.10">
    <property type="entry name" value="Intergrase catalytic core"/>
    <property type="match status" value="1"/>
</dbReference>
<feature type="domain" description="Core-binding (CB)" evidence="7">
    <location>
        <begin position="21"/>
        <end position="101"/>
    </location>
</feature>
<dbReference type="InterPro" id="IPR010998">
    <property type="entry name" value="Integrase_recombinase_N"/>
</dbReference>
<dbReference type="GO" id="GO:0003677">
    <property type="term" value="F:DNA binding"/>
    <property type="evidence" value="ECO:0007669"/>
    <property type="project" value="UniProtKB-UniRule"/>
</dbReference>
<dbReference type="InterPro" id="IPR004107">
    <property type="entry name" value="Integrase_SAM-like_N"/>
</dbReference>
<evidence type="ECO:0000256" key="5">
    <source>
        <dbReference type="PROSITE-ProRule" id="PRU01248"/>
    </source>
</evidence>
<dbReference type="PROSITE" id="PS51898">
    <property type="entry name" value="TYR_RECOMBINASE"/>
    <property type="match status" value="1"/>
</dbReference>
<dbReference type="InterPro" id="IPR011010">
    <property type="entry name" value="DNA_brk_join_enz"/>
</dbReference>
<proteinExistence type="inferred from homology"/>
<dbReference type="PANTHER" id="PTHR30349:SF64">
    <property type="entry name" value="PROPHAGE INTEGRASE INTD-RELATED"/>
    <property type="match status" value="1"/>
</dbReference>
<dbReference type="InterPro" id="IPR044068">
    <property type="entry name" value="CB"/>
</dbReference>
<sequence>MPNSSQQRRSPLGLFTDKPTPRLHDHMVEVLRVRHYSRRTKEAYVHWVRRYIDFHDRLHPRELAEDEVNRFLTHLAVKEHVAASTQNQALSAILFLYEHVLQQPLDRIEGVVRARRPKRLPVVLTVDEVSRVMPHLAGDRWLVAMLLYGGGLRLLEALRLRVKDLCFERGEVTVREGKGDKDRITTMPRAIVPPLTEHLQRVRAIHQQDVADGYGSVDLPHALARKYPTANREWCWQFVFPQERRWRNAKTGEQGRHHIDESLFSRSLKTAVRQAGLTKRVTSHTFRHSFATHLLADGYDIRTVQELLGHKDVRTTMIYTHVLNRGGRGVRSPADGLAHGPVER</sequence>
<evidence type="ECO:0000256" key="1">
    <source>
        <dbReference type="ARBA" id="ARBA00008857"/>
    </source>
</evidence>
<dbReference type="InterPro" id="IPR011946">
    <property type="entry name" value="Integrase_integron-type"/>
</dbReference>
<protein>
    <submittedName>
        <fullName evidence="8">Tyrosine recombinase XerD</fullName>
    </submittedName>
</protein>
<dbReference type="InterPro" id="IPR013762">
    <property type="entry name" value="Integrase-like_cat_sf"/>
</dbReference>
<dbReference type="InterPro" id="IPR050090">
    <property type="entry name" value="Tyrosine_recombinase_XerCD"/>
</dbReference>
<evidence type="ECO:0000313" key="8">
    <source>
        <dbReference type="EMBL" id="TWT41339.1"/>
    </source>
</evidence>
<dbReference type="InterPro" id="IPR002104">
    <property type="entry name" value="Integrase_catalytic"/>
</dbReference>
<evidence type="ECO:0000259" key="6">
    <source>
        <dbReference type="PROSITE" id="PS51898"/>
    </source>
</evidence>
<gene>
    <name evidence="8" type="primary">xerD_3</name>
    <name evidence="8" type="ORF">Pla111_30530</name>
</gene>
<dbReference type="Pfam" id="PF00589">
    <property type="entry name" value="Phage_integrase"/>
    <property type="match status" value="1"/>
</dbReference>
<dbReference type="GO" id="GO:0006310">
    <property type="term" value="P:DNA recombination"/>
    <property type="evidence" value="ECO:0007669"/>
    <property type="project" value="UniProtKB-KW"/>
</dbReference>
<evidence type="ECO:0000256" key="3">
    <source>
        <dbReference type="ARBA" id="ARBA00023125"/>
    </source>
</evidence>
<organism evidence="8 9">
    <name type="scientific">Botrimarina hoheduenensis</name>
    <dbReference type="NCBI Taxonomy" id="2528000"/>
    <lineage>
        <taxon>Bacteria</taxon>
        <taxon>Pseudomonadati</taxon>
        <taxon>Planctomycetota</taxon>
        <taxon>Planctomycetia</taxon>
        <taxon>Pirellulales</taxon>
        <taxon>Lacipirellulaceae</taxon>
        <taxon>Botrimarina</taxon>
    </lineage>
</organism>
<evidence type="ECO:0000256" key="2">
    <source>
        <dbReference type="ARBA" id="ARBA00022908"/>
    </source>
</evidence>
<name>A0A5C5VUL3_9BACT</name>
<dbReference type="Pfam" id="PF13495">
    <property type="entry name" value="Phage_int_SAM_4"/>
    <property type="match status" value="1"/>
</dbReference>
<comment type="caution">
    <text evidence="8">The sequence shown here is derived from an EMBL/GenBank/DDBJ whole genome shotgun (WGS) entry which is preliminary data.</text>
</comment>
<dbReference type="AlphaFoldDB" id="A0A5C5VUL3"/>
<keyword evidence="3 5" id="KW-0238">DNA-binding</keyword>
<comment type="similarity">
    <text evidence="1">Belongs to the 'phage' integrase family.</text>
</comment>